<dbReference type="InterPro" id="IPR017972">
    <property type="entry name" value="Cyt_P450_CS"/>
</dbReference>
<dbReference type="Pfam" id="PF00067">
    <property type="entry name" value="p450"/>
    <property type="match status" value="1"/>
</dbReference>
<dbReference type="InParanoid" id="E9FXC4"/>
<evidence type="ECO:0000256" key="1">
    <source>
        <dbReference type="ARBA" id="ARBA00001971"/>
    </source>
</evidence>
<evidence type="ECO:0000313" key="8">
    <source>
        <dbReference type="EMBL" id="EFX88053.1"/>
    </source>
</evidence>
<dbReference type="Gene3D" id="1.10.630.10">
    <property type="entry name" value="Cytochrome P450"/>
    <property type="match status" value="1"/>
</dbReference>
<keyword evidence="3 6" id="KW-0349">Heme</keyword>
<accession>E9FXC4</accession>
<keyword evidence="5 7" id="KW-0503">Monooxygenase</keyword>
<dbReference type="HOGENOM" id="CLU_001570_5_1_1"/>
<dbReference type="PRINTS" id="PR00385">
    <property type="entry name" value="P450"/>
</dbReference>
<dbReference type="InterPro" id="IPR050196">
    <property type="entry name" value="Cytochrome_P450_Monoox"/>
</dbReference>
<dbReference type="PANTHER" id="PTHR24291:SF201">
    <property type="entry name" value="CYTOCHROME P450, FAMILY 4, SUBFAMILY B, POLYPEPTIDE 7"/>
    <property type="match status" value="1"/>
</dbReference>
<dbReference type="InterPro" id="IPR001128">
    <property type="entry name" value="Cyt_P450"/>
</dbReference>
<gene>
    <name evidence="8" type="ORF">DAPPUDRAFT_221284</name>
</gene>
<evidence type="ECO:0008006" key="10">
    <source>
        <dbReference type="Google" id="ProtNLM"/>
    </source>
</evidence>
<dbReference type="PhylomeDB" id="E9FXC4"/>
<dbReference type="InterPro" id="IPR036396">
    <property type="entry name" value="Cyt_P450_sf"/>
</dbReference>
<proteinExistence type="inferred from homology"/>
<keyword evidence="9" id="KW-1185">Reference proteome</keyword>
<dbReference type="eggNOG" id="KOG0157">
    <property type="taxonomic scope" value="Eukaryota"/>
</dbReference>
<keyword evidence="4 6" id="KW-0408">Iron</keyword>
<dbReference type="PROSITE" id="PS00086">
    <property type="entry name" value="CYTOCHROME_P450"/>
    <property type="match status" value="1"/>
</dbReference>
<dbReference type="Proteomes" id="UP000000305">
    <property type="component" value="Unassembled WGS sequence"/>
</dbReference>
<evidence type="ECO:0000256" key="5">
    <source>
        <dbReference type="ARBA" id="ARBA00023033"/>
    </source>
</evidence>
<protein>
    <recommendedName>
        <fullName evidence="10">Cytochrome P450</fullName>
    </recommendedName>
</protein>
<keyword evidence="7" id="KW-0560">Oxidoreductase</keyword>
<evidence type="ECO:0000256" key="3">
    <source>
        <dbReference type="ARBA" id="ARBA00022617"/>
    </source>
</evidence>
<dbReference type="PANTHER" id="PTHR24291">
    <property type="entry name" value="CYTOCHROME P450 FAMILY 4"/>
    <property type="match status" value="1"/>
</dbReference>
<evidence type="ECO:0000313" key="9">
    <source>
        <dbReference type="Proteomes" id="UP000000305"/>
    </source>
</evidence>
<comment type="cofactor">
    <cofactor evidence="1 6">
        <name>heme</name>
        <dbReference type="ChEBI" id="CHEBI:30413"/>
    </cofactor>
</comment>
<comment type="similarity">
    <text evidence="2 7">Belongs to the cytochrome P450 family.</text>
</comment>
<dbReference type="OMA" id="ALHRNDE"/>
<dbReference type="AlphaFoldDB" id="E9FXC4"/>
<evidence type="ECO:0000256" key="6">
    <source>
        <dbReference type="PIRSR" id="PIRSR602401-1"/>
    </source>
</evidence>
<evidence type="ECO:0000256" key="4">
    <source>
        <dbReference type="ARBA" id="ARBA00023004"/>
    </source>
</evidence>
<dbReference type="GO" id="GO:0004497">
    <property type="term" value="F:monooxygenase activity"/>
    <property type="evidence" value="ECO:0007669"/>
    <property type="project" value="UniProtKB-KW"/>
</dbReference>
<name>E9FXC4_DAPPU</name>
<dbReference type="GO" id="GO:0005506">
    <property type="term" value="F:iron ion binding"/>
    <property type="evidence" value="ECO:0007669"/>
    <property type="project" value="InterPro"/>
</dbReference>
<dbReference type="CDD" id="cd20628">
    <property type="entry name" value="CYP4"/>
    <property type="match status" value="1"/>
</dbReference>
<organism evidence="8 9">
    <name type="scientific">Daphnia pulex</name>
    <name type="common">Water flea</name>
    <dbReference type="NCBI Taxonomy" id="6669"/>
    <lineage>
        <taxon>Eukaryota</taxon>
        <taxon>Metazoa</taxon>
        <taxon>Ecdysozoa</taxon>
        <taxon>Arthropoda</taxon>
        <taxon>Crustacea</taxon>
        <taxon>Branchiopoda</taxon>
        <taxon>Diplostraca</taxon>
        <taxon>Cladocera</taxon>
        <taxon>Anomopoda</taxon>
        <taxon>Daphniidae</taxon>
        <taxon>Daphnia</taxon>
    </lineage>
</organism>
<dbReference type="InterPro" id="IPR002401">
    <property type="entry name" value="Cyt_P450_E_grp-I"/>
</dbReference>
<evidence type="ECO:0000256" key="7">
    <source>
        <dbReference type="RuleBase" id="RU000461"/>
    </source>
</evidence>
<dbReference type="GO" id="GO:0020037">
    <property type="term" value="F:heme binding"/>
    <property type="evidence" value="ECO:0007669"/>
    <property type="project" value="InterPro"/>
</dbReference>
<sequence length="514" mass="59094">MIAAYLISVLLIVLTLLFFVHRKWENSSYVKTIDLIPGPPKQFFVGNALALPKETNEILQTIHSKWVKQYGKIFRVWLGLRPFVMTSSAVLIEKMMTSNTFIDKKDAYSILTPWLGEGLLLASGNKWKKNRRLLTPAFHFQILDNFFEVFNKNADILCEQLIKANTSIQGDSVEEIDVFPYLKRCALDIICEAAMGIQVNAQLEDSEYIRNVQRISEIVVERFFSFGHFMPDWMYECTTSGREHKKILKQIHDFTSKVIRERKVEIALEDEILPEEDTSEVSNRSKKRRAFLDLMLLANINGVELSDLEIRNEVDTFMFEGHDTTASALVWFLYCMAINPKHQALVQEELNEVFGGSDRPCTIEDTTKLKYLECCIKESLRLYPAVPIISRYISEDFELGGYKIPVGASVVIEIYALHRNDEYFPEPDVFNPERFQTNESIGRHAFAFLPFSAGSRNCIGQRFAMFEEKVLASSLLRRFKFSYDVAKHGPPKANADLVLKPRDGMPLQIVSYLQ</sequence>
<keyword evidence="6 7" id="KW-0479">Metal-binding</keyword>
<dbReference type="EMBL" id="GL732526">
    <property type="protein sequence ID" value="EFX88053.1"/>
    <property type="molecule type" value="Genomic_DNA"/>
</dbReference>
<evidence type="ECO:0000256" key="2">
    <source>
        <dbReference type="ARBA" id="ARBA00010617"/>
    </source>
</evidence>
<dbReference type="OrthoDB" id="6340661at2759"/>
<dbReference type="PRINTS" id="PR00463">
    <property type="entry name" value="EP450I"/>
</dbReference>
<dbReference type="GO" id="GO:0016705">
    <property type="term" value="F:oxidoreductase activity, acting on paired donors, with incorporation or reduction of molecular oxygen"/>
    <property type="evidence" value="ECO:0007669"/>
    <property type="project" value="InterPro"/>
</dbReference>
<reference evidence="8 9" key="1">
    <citation type="journal article" date="2011" name="Science">
        <title>The ecoresponsive genome of Daphnia pulex.</title>
        <authorList>
            <person name="Colbourne J.K."/>
            <person name="Pfrender M.E."/>
            <person name="Gilbert D."/>
            <person name="Thomas W.K."/>
            <person name="Tucker A."/>
            <person name="Oakley T.H."/>
            <person name="Tokishita S."/>
            <person name="Aerts A."/>
            <person name="Arnold G.J."/>
            <person name="Basu M.K."/>
            <person name="Bauer D.J."/>
            <person name="Caceres C.E."/>
            <person name="Carmel L."/>
            <person name="Casola C."/>
            <person name="Choi J.H."/>
            <person name="Detter J.C."/>
            <person name="Dong Q."/>
            <person name="Dusheyko S."/>
            <person name="Eads B.D."/>
            <person name="Frohlich T."/>
            <person name="Geiler-Samerotte K.A."/>
            <person name="Gerlach D."/>
            <person name="Hatcher P."/>
            <person name="Jogdeo S."/>
            <person name="Krijgsveld J."/>
            <person name="Kriventseva E.V."/>
            <person name="Kultz D."/>
            <person name="Laforsch C."/>
            <person name="Lindquist E."/>
            <person name="Lopez J."/>
            <person name="Manak J.R."/>
            <person name="Muller J."/>
            <person name="Pangilinan J."/>
            <person name="Patwardhan R.P."/>
            <person name="Pitluck S."/>
            <person name="Pritham E.J."/>
            <person name="Rechtsteiner A."/>
            <person name="Rho M."/>
            <person name="Rogozin I.B."/>
            <person name="Sakarya O."/>
            <person name="Salamov A."/>
            <person name="Schaack S."/>
            <person name="Shapiro H."/>
            <person name="Shiga Y."/>
            <person name="Skalitzky C."/>
            <person name="Smith Z."/>
            <person name="Souvorov A."/>
            <person name="Sung W."/>
            <person name="Tang Z."/>
            <person name="Tsuchiya D."/>
            <person name="Tu H."/>
            <person name="Vos H."/>
            <person name="Wang M."/>
            <person name="Wolf Y.I."/>
            <person name="Yamagata H."/>
            <person name="Yamada T."/>
            <person name="Ye Y."/>
            <person name="Shaw J.R."/>
            <person name="Andrews J."/>
            <person name="Crease T.J."/>
            <person name="Tang H."/>
            <person name="Lucas S.M."/>
            <person name="Robertson H.M."/>
            <person name="Bork P."/>
            <person name="Koonin E.V."/>
            <person name="Zdobnov E.M."/>
            <person name="Grigoriev I.V."/>
            <person name="Lynch M."/>
            <person name="Boore J.L."/>
        </authorList>
    </citation>
    <scope>NUCLEOTIDE SEQUENCE [LARGE SCALE GENOMIC DNA]</scope>
</reference>
<dbReference type="KEGG" id="dpx:DAPPUDRAFT_221284"/>
<feature type="binding site" description="axial binding residue" evidence="6">
    <location>
        <position position="458"/>
    </location>
    <ligand>
        <name>heme</name>
        <dbReference type="ChEBI" id="CHEBI:30413"/>
    </ligand>
    <ligandPart>
        <name>Fe</name>
        <dbReference type="ChEBI" id="CHEBI:18248"/>
    </ligandPart>
</feature>
<dbReference type="SUPFAM" id="SSF48264">
    <property type="entry name" value="Cytochrome P450"/>
    <property type="match status" value="1"/>
</dbReference>